<dbReference type="InterPro" id="IPR051572">
    <property type="entry name" value="VTC_Complex_Subunit"/>
</dbReference>
<dbReference type="OrthoDB" id="5588846at2759"/>
<dbReference type="PANTHER" id="PTHR46140">
    <property type="entry name" value="VACUOLAR TRANSPORTER CHAPERONE 1-RELATED"/>
    <property type="match status" value="1"/>
</dbReference>
<evidence type="ECO:0000313" key="9">
    <source>
        <dbReference type="Proteomes" id="UP000267821"/>
    </source>
</evidence>
<evidence type="ECO:0000259" key="7">
    <source>
        <dbReference type="PROSITE" id="PS51382"/>
    </source>
</evidence>
<name>A0A3N4LZY2_9PEZI</name>
<feature type="compositionally biased region" description="Polar residues" evidence="6">
    <location>
        <begin position="544"/>
        <end position="561"/>
    </location>
</feature>
<feature type="region of interest" description="Disordered" evidence="6">
    <location>
        <begin position="573"/>
        <end position="605"/>
    </location>
</feature>
<dbReference type="Gene3D" id="3.20.100.30">
    <property type="entry name" value="VTC, catalytic tunnel domain"/>
    <property type="match status" value="1"/>
</dbReference>
<dbReference type="GO" id="GO:0033254">
    <property type="term" value="C:vacuolar transporter chaperone complex"/>
    <property type="evidence" value="ECO:0007669"/>
    <property type="project" value="TreeGrafter"/>
</dbReference>
<dbReference type="GO" id="GO:0006799">
    <property type="term" value="P:polyphosphate biosynthetic process"/>
    <property type="evidence" value="ECO:0007669"/>
    <property type="project" value="UniProtKB-ARBA"/>
</dbReference>
<evidence type="ECO:0000256" key="3">
    <source>
        <dbReference type="ARBA" id="ARBA00022692"/>
    </source>
</evidence>
<dbReference type="GO" id="GO:0007034">
    <property type="term" value="P:vacuolar transport"/>
    <property type="evidence" value="ECO:0007669"/>
    <property type="project" value="TreeGrafter"/>
</dbReference>
<dbReference type="STRING" id="1051890.A0A3N4LZY2"/>
<organism evidence="8 9">
    <name type="scientific">Terfezia boudieri ATCC MYA-4762</name>
    <dbReference type="NCBI Taxonomy" id="1051890"/>
    <lineage>
        <taxon>Eukaryota</taxon>
        <taxon>Fungi</taxon>
        <taxon>Dikarya</taxon>
        <taxon>Ascomycota</taxon>
        <taxon>Pezizomycotina</taxon>
        <taxon>Pezizomycetes</taxon>
        <taxon>Pezizales</taxon>
        <taxon>Pezizaceae</taxon>
        <taxon>Terfezia</taxon>
    </lineage>
</organism>
<evidence type="ECO:0000256" key="6">
    <source>
        <dbReference type="SAM" id="MobiDB-lite"/>
    </source>
</evidence>
<dbReference type="EMBL" id="ML121529">
    <property type="protein sequence ID" value="RPB28486.1"/>
    <property type="molecule type" value="Genomic_DNA"/>
</dbReference>
<reference evidence="8 9" key="1">
    <citation type="journal article" date="2018" name="Nat. Ecol. Evol.">
        <title>Pezizomycetes genomes reveal the molecular basis of ectomycorrhizal truffle lifestyle.</title>
        <authorList>
            <person name="Murat C."/>
            <person name="Payen T."/>
            <person name="Noel B."/>
            <person name="Kuo A."/>
            <person name="Morin E."/>
            <person name="Chen J."/>
            <person name="Kohler A."/>
            <person name="Krizsan K."/>
            <person name="Balestrini R."/>
            <person name="Da Silva C."/>
            <person name="Montanini B."/>
            <person name="Hainaut M."/>
            <person name="Levati E."/>
            <person name="Barry K.W."/>
            <person name="Belfiori B."/>
            <person name="Cichocki N."/>
            <person name="Clum A."/>
            <person name="Dockter R.B."/>
            <person name="Fauchery L."/>
            <person name="Guy J."/>
            <person name="Iotti M."/>
            <person name="Le Tacon F."/>
            <person name="Lindquist E.A."/>
            <person name="Lipzen A."/>
            <person name="Malagnac F."/>
            <person name="Mello A."/>
            <person name="Molinier V."/>
            <person name="Miyauchi S."/>
            <person name="Poulain J."/>
            <person name="Riccioni C."/>
            <person name="Rubini A."/>
            <person name="Sitrit Y."/>
            <person name="Splivallo R."/>
            <person name="Traeger S."/>
            <person name="Wang M."/>
            <person name="Zifcakova L."/>
            <person name="Wipf D."/>
            <person name="Zambonelli A."/>
            <person name="Paolocci F."/>
            <person name="Nowrousian M."/>
            <person name="Ottonello S."/>
            <person name="Baldrian P."/>
            <person name="Spatafora J.W."/>
            <person name="Henrissat B."/>
            <person name="Nagy L.G."/>
            <person name="Aury J.M."/>
            <person name="Wincker P."/>
            <person name="Grigoriev I.V."/>
            <person name="Bonfante P."/>
            <person name="Martin F.M."/>
        </authorList>
    </citation>
    <scope>NUCLEOTIDE SEQUENCE [LARGE SCALE GENOMIC DNA]</scope>
    <source>
        <strain evidence="8 9">ATCC MYA-4762</strain>
    </source>
</reference>
<evidence type="ECO:0000313" key="8">
    <source>
        <dbReference type="EMBL" id="RPB28486.1"/>
    </source>
</evidence>
<dbReference type="Pfam" id="PF09359">
    <property type="entry name" value="VTC"/>
    <property type="match status" value="1"/>
</dbReference>
<feature type="region of interest" description="Disordered" evidence="6">
    <location>
        <begin position="533"/>
        <end position="561"/>
    </location>
</feature>
<dbReference type="GO" id="GO:0042144">
    <property type="term" value="P:vacuole fusion, non-autophagic"/>
    <property type="evidence" value="ECO:0007669"/>
    <property type="project" value="TreeGrafter"/>
</dbReference>
<dbReference type="InterPro" id="IPR018966">
    <property type="entry name" value="VTC_domain"/>
</dbReference>
<dbReference type="AlphaFoldDB" id="A0A3N4LZY2"/>
<dbReference type="Proteomes" id="UP000267821">
    <property type="component" value="Unassembled WGS sequence"/>
</dbReference>
<evidence type="ECO:0000256" key="1">
    <source>
        <dbReference type="ARBA" id="ARBA00004128"/>
    </source>
</evidence>
<accession>A0A3N4LZY2</accession>
<keyword evidence="9" id="KW-1185">Reference proteome</keyword>
<dbReference type="InterPro" id="IPR004331">
    <property type="entry name" value="SPX_dom"/>
</dbReference>
<keyword evidence="3" id="KW-0812">Transmembrane</keyword>
<evidence type="ECO:0000256" key="2">
    <source>
        <dbReference type="ARBA" id="ARBA00022554"/>
    </source>
</evidence>
<dbReference type="GO" id="GO:0000329">
    <property type="term" value="C:fungal-type vacuole membrane"/>
    <property type="evidence" value="ECO:0007669"/>
    <property type="project" value="TreeGrafter"/>
</dbReference>
<dbReference type="InParanoid" id="A0A3N4LZY2"/>
<protein>
    <recommendedName>
        <fullName evidence="7">SPX domain-containing protein</fullName>
    </recommendedName>
</protein>
<evidence type="ECO:0000256" key="4">
    <source>
        <dbReference type="ARBA" id="ARBA00022989"/>
    </source>
</evidence>
<keyword evidence="5" id="KW-0472">Membrane</keyword>
<evidence type="ECO:0000256" key="5">
    <source>
        <dbReference type="ARBA" id="ARBA00023136"/>
    </source>
</evidence>
<dbReference type="PANTHER" id="PTHR46140:SF1">
    <property type="entry name" value="VACUOLAR TRANSPORTER CHAPERONE COMPLEX SUBUNIT 4-RELATED"/>
    <property type="match status" value="1"/>
</dbReference>
<gene>
    <name evidence="8" type="ORF">L211DRAFT_388901</name>
</gene>
<dbReference type="PROSITE" id="PS51382">
    <property type="entry name" value="SPX"/>
    <property type="match status" value="1"/>
</dbReference>
<feature type="domain" description="SPX" evidence="7">
    <location>
        <begin position="1"/>
        <end position="154"/>
    </location>
</feature>
<proteinExistence type="predicted"/>
<dbReference type="CDD" id="cd14474">
    <property type="entry name" value="SPX_YDR089W"/>
    <property type="match status" value="1"/>
</dbReference>
<feature type="compositionally biased region" description="Basic residues" evidence="6">
    <location>
        <begin position="534"/>
        <end position="543"/>
    </location>
</feature>
<keyword evidence="2" id="KW-0926">Vacuole</keyword>
<dbReference type="InterPro" id="IPR042267">
    <property type="entry name" value="VTC_sf"/>
</dbReference>
<feature type="compositionally biased region" description="Polar residues" evidence="6">
    <location>
        <begin position="574"/>
        <end position="591"/>
    </location>
</feature>
<dbReference type="GO" id="GO:0016237">
    <property type="term" value="P:microautophagy"/>
    <property type="evidence" value="ECO:0007669"/>
    <property type="project" value="TreeGrafter"/>
</dbReference>
<keyword evidence="4" id="KW-1133">Transmembrane helix</keyword>
<feature type="compositionally biased region" description="Basic residues" evidence="6">
    <location>
        <begin position="592"/>
        <end position="605"/>
    </location>
</feature>
<comment type="subcellular location">
    <subcellularLocation>
        <location evidence="1">Vacuole membrane</location>
        <topology evidence="1">Multi-pass membrane protein</topology>
    </subcellularLocation>
</comment>
<sequence>MKYGEALPQRSVLEWRAFNLDYNEICNLIKKNTFGRIPVSNPNSKTEFDDELFNVLLEQLERIELFVKSKAGEIDRRIAQCQKAIAMLYEKDKSNTLSSKRLARYVKAEAEVERALYETQNLSRFTKAQYTGFKKLLKKYKKWTGSTCVVDRFTIILEPATAFHSRDFEGNVLVLSELLTAVRGKYNELIDVSQNRKSVQISPNTQMMGAALSNLLPEKHCLRTHADIDMALGTNSPENPSFTSGKGGKAVYWVHTDHLVEIQVLLLKYLNLQSSTPISTLPPTPAQSRRPSTTGLNSLTWASEKVESVGAVILDNLPKFAQAQSSKTIEQASEMGPAAKIRWCGNDKEADASIIVSPTTDGGDSVDGEGNGHYTLRLKRKHVENLINITAPLIYKEYASSVKRIRQWFEDHPSVAPLAKILARRTRFVSGYKIWAMLDRDIRMFRLGEDWEGCISDRSREETGVPTVFPHAVLEVRWEGHEVPAVVQELNKSHLVEAVPGFSLDVHAVAVLHEPKEMATPFWLPALSRDIRKTPPRPLRHSRQPSSTTIPHASSGPSVTSTAAFDYTDAELDSSGTLVTPPNEYTDNQSIGKKKSLSWRKQRKPPHSIEHSWLGACGY</sequence>